<evidence type="ECO:0000256" key="6">
    <source>
        <dbReference type="ARBA" id="ARBA00023136"/>
    </source>
</evidence>
<evidence type="ECO:0000256" key="3">
    <source>
        <dbReference type="ARBA" id="ARBA00022692"/>
    </source>
</evidence>
<keyword evidence="7" id="KW-0479">Metal-binding</keyword>
<feature type="transmembrane region" description="Helical" evidence="9">
    <location>
        <begin position="58"/>
        <end position="82"/>
    </location>
</feature>
<feature type="transmembrane region" description="Helical" evidence="9">
    <location>
        <begin position="319"/>
        <end position="345"/>
    </location>
</feature>
<dbReference type="PANTHER" id="PTHR11616">
    <property type="entry name" value="SODIUM/CHLORIDE DEPENDENT TRANSPORTER"/>
    <property type="match status" value="1"/>
</dbReference>
<dbReference type="GO" id="GO:0005283">
    <property type="term" value="F:amino acid:sodium symporter activity"/>
    <property type="evidence" value="ECO:0007669"/>
    <property type="project" value="TreeGrafter"/>
</dbReference>
<feature type="transmembrane region" description="Helical" evidence="9">
    <location>
        <begin position="420"/>
        <end position="438"/>
    </location>
</feature>
<evidence type="ECO:0000256" key="1">
    <source>
        <dbReference type="ARBA" id="ARBA00004141"/>
    </source>
</evidence>
<comment type="subcellular location">
    <subcellularLocation>
        <location evidence="1">Membrane</location>
        <topology evidence="1">Multi-pass membrane protein</topology>
    </subcellularLocation>
</comment>
<evidence type="ECO:0000256" key="4">
    <source>
        <dbReference type="ARBA" id="ARBA00022847"/>
    </source>
</evidence>
<proteinExistence type="predicted"/>
<dbReference type="GO" id="GO:0089718">
    <property type="term" value="P:amino acid import across plasma membrane"/>
    <property type="evidence" value="ECO:0007669"/>
    <property type="project" value="TreeGrafter"/>
</dbReference>
<keyword evidence="7" id="KW-0915">Sodium</keyword>
<dbReference type="PRINTS" id="PR00176">
    <property type="entry name" value="NANEUSMPORT"/>
</dbReference>
<keyword evidence="6 9" id="KW-0472">Membrane</keyword>
<feature type="transmembrane region" description="Helical" evidence="9">
    <location>
        <begin position="29"/>
        <end position="46"/>
    </location>
</feature>
<feature type="binding site" evidence="7">
    <location>
        <position position="44"/>
    </location>
    <ligand>
        <name>Na(+)</name>
        <dbReference type="ChEBI" id="CHEBI:29101"/>
        <label>2</label>
    </ligand>
</feature>
<evidence type="ECO:0000256" key="8">
    <source>
        <dbReference type="PIRSR" id="PIRSR600175-2"/>
    </source>
</evidence>
<reference evidence="11" key="1">
    <citation type="submission" date="2022-11" db="UniProtKB">
        <authorList>
            <consortium name="WormBaseParasite"/>
        </authorList>
    </citation>
    <scope>IDENTIFICATION</scope>
</reference>
<name>A0A914Y1J0_9BILA</name>
<evidence type="ECO:0000256" key="9">
    <source>
        <dbReference type="SAM" id="Phobius"/>
    </source>
</evidence>
<evidence type="ECO:0000256" key="7">
    <source>
        <dbReference type="PIRSR" id="PIRSR600175-1"/>
    </source>
</evidence>
<dbReference type="WBParaSite" id="PSU_v2.g13322.t1">
    <property type="protein sequence ID" value="PSU_v2.g13322.t1"/>
    <property type="gene ID" value="PSU_v2.g13322"/>
</dbReference>
<dbReference type="InterPro" id="IPR037272">
    <property type="entry name" value="SNS_sf"/>
</dbReference>
<dbReference type="SUPFAM" id="SSF161070">
    <property type="entry name" value="SNF-like"/>
    <property type="match status" value="1"/>
</dbReference>
<keyword evidence="3 9" id="KW-0812">Transmembrane</keyword>
<protein>
    <submittedName>
        <fullName evidence="11">Uncharacterized protein</fullName>
    </submittedName>
</protein>
<feature type="transmembrane region" description="Helical" evidence="9">
    <location>
        <begin position="94"/>
        <end position="115"/>
    </location>
</feature>
<dbReference type="InterPro" id="IPR000175">
    <property type="entry name" value="Na/ntran_symport"/>
</dbReference>
<keyword evidence="10" id="KW-1185">Reference proteome</keyword>
<dbReference type="GO" id="GO:0005886">
    <property type="term" value="C:plasma membrane"/>
    <property type="evidence" value="ECO:0007669"/>
    <property type="project" value="TreeGrafter"/>
</dbReference>
<keyword evidence="4" id="KW-0769">Symport</keyword>
<sequence length="514" mass="58398">MWFEEHSWASNQKMSTLIEKWRDLWSYKVEYFVAACAYVFATTNFLNLPKLVLDNGGLAFLAAYAVGLLAIVLPVIILELTIGQLTGRAPIQAIYNICPVFKGVGVSQIIFSLFVMATMTRFIAYLILYLFHLFWTIIDERPGLPWLHCKNFPELQTRPCREAAIIMNLTSAADSVKLSTMHDESSLSQFMRFLENPSNSLADIGNLQYYMLSAQAAVWIIVFFAICFGVRWLGKVITSTFLFSLILILVICIRGLTLEGAFDMFEVIFSITDWNLLKDYHLWKLAIEQSILATGIGFGAFITIGSYNKRSNNLVSDSFGLLIIHCLFTVIQLATVFSFLGFLSVRTGLEPSELLDRGETQMWHFLTYLSYISHIKIYSGFVLVMAILVLLNIFFLLGLNVLASFEDALGVSWSRCFPRFSLAFFVSALGFLMGFYFTTQAGKYAYELSTGYLKYLTLWTILTCELIAVAWFYCAHYLGKDLKTMLKSKCCWCLGHFLLFFTYLIAFIPIVSCC</sequence>
<dbReference type="PANTHER" id="PTHR11616:SF295">
    <property type="entry name" value="SODIUM: NEUROTRANSMITTER SYMPORTER FAMILY"/>
    <property type="match status" value="1"/>
</dbReference>
<feature type="transmembrane region" description="Helical" evidence="9">
    <location>
        <begin position="282"/>
        <end position="307"/>
    </location>
</feature>
<keyword evidence="2" id="KW-0813">Transport</keyword>
<evidence type="ECO:0000313" key="10">
    <source>
        <dbReference type="Proteomes" id="UP000887577"/>
    </source>
</evidence>
<dbReference type="Proteomes" id="UP000887577">
    <property type="component" value="Unplaced"/>
</dbReference>
<feature type="transmembrane region" description="Helical" evidence="9">
    <location>
        <begin position="377"/>
        <end position="399"/>
    </location>
</feature>
<feature type="transmembrane region" description="Helical" evidence="9">
    <location>
        <begin position="490"/>
        <end position="511"/>
    </location>
</feature>
<organism evidence="10 11">
    <name type="scientific">Panagrolaimus superbus</name>
    <dbReference type="NCBI Taxonomy" id="310955"/>
    <lineage>
        <taxon>Eukaryota</taxon>
        <taxon>Metazoa</taxon>
        <taxon>Ecdysozoa</taxon>
        <taxon>Nematoda</taxon>
        <taxon>Chromadorea</taxon>
        <taxon>Rhabditida</taxon>
        <taxon>Tylenchina</taxon>
        <taxon>Panagrolaimomorpha</taxon>
        <taxon>Panagrolaimoidea</taxon>
        <taxon>Panagrolaimidae</taxon>
        <taxon>Panagrolaimus</taxon>
    </lineage>
</organism>
<keyword evidence="8" id="KW-1015">Disulfide bond</keyword>
<feature type="disulfide bond" evidence="8">
    <location>
        <begin position="149"/>
        <end position="160"/>
    </location>
</feature>
<dbReference type="GO" id="GO:0015179">
    <property type="term" value="F:L-amino acid transmembrane transporter activity"/>
    <property type="evidence" value="ECO:0007669"/>
    <property type="project" value="TreeGrafter"/>
</dbReference>
<evidence type="ECO:0000256" key="5">
    <source>
        <dbReference type="ARBA" id="ARBA00022989"/>
    </source>
</evidence>
<feature type="transmembrane region" description="Helical" evidence="9">
    <location>
        <begin position="216"/>
        <end position="234"/>
    </location>
</feature>
<keyword evidence="5 9" id="KW-1133">Transmembrane helix</keyword>
<dbReference type="AlphaFoldDB" id="A0A914Y1J0"/>
<evidence type="ECO:0000256" key="2">
    <source>
        <dbReference type="ARBA" id="ARBA00022448"/>
    </source>
</evidence>
<accession>A0A914Y1J0</accession>
<feature type="transmembrane region" description="Helical" evidence="9">
    <location>
        <begin position="122"/>
        <end position="138"/>
    </location>
</feature>
<dbReference type="PROSITE" id="PS50267">
    <property type="entry name" value="NA_NEUROTRAN_SYMP_3"/>
    <property type="match status" value="1"/>
</dbReference>
<evidence type="ECO:0000313" key="11">
    <source>
        <dbReference type="WBParaSite" id="PSU_v2.g13322.t1"/>
    </source>
</evidence>
<feature type="transmembrane region" description="Helical" evidence="9">
    <location>
        <begin position="241"/>
        <end position="262"/>
    </location>
</feature>
<dbReference type="GO" id="GO:0046872">
    <property type="term" value="F:metal ion binding"/>
    <property type="evidence" value="ECO:0007669"/>
    <property type="project" value="UniProtKB-KW"/>
</dbReference>
<feature type="transmembrane region" description="Helical" evidence="9">
    <location>
        <begin position="458"/>
        <end position="478"/>
    </location>
</feature>
<dbReference type="Pfam" id="PF00209">
    <property type="entry name" value="SNF"/>
    <property type="match status" value="1"/>
</dbReference>